<dbReference type="InterPro" id="IPR032675">
    <property type="entry name" value="LRR_dom_sf"/>
</dbReference>
<evidence type="ECO:0000313" key="9">
    <source>
        <dbReference type="Proteomes" id="UP000237105"/>
    </source>
</evidence>
<proteinExistence type="predicted"/>
<gene>
    <name evidence="8" type="ORF">PanWU01x14_187110</name>
</gene>
<feature type="transmembrane region" description="Helical" evidence="4">
    <location>
        <begin position="996"/>
        <end position="1014"/>
    </location>
</feature>
<dbReference type="PANTHER" id="PTHR36766">
    <property type="entry name" value="PLANT BROAD-SPECTRUM MILDEW RESISTANCE PROTEIN RPW8"/>
    <property type="match status" value="1"/>
</dbReference>
<keyword evidence="2" id="KW-0677">Repeat</keyword>
<dbReference type="Pfam" id="PF23598">
    <property type="entry name" value="LRR_14"/>
    <property type="match status" value="1"/>
</dbReference>
<dbReference type="Gene3D" id="1.10.10.10">
    <property type="entry name" value="Winged helix-like DNA-binding domain superfamily/Winged helix DNA-binding domain"/>
    <property type="match status" value="1"/>
</dbReference>
<dbReference type="OrthoDB" id="1185120at2759"/>
<dbReference type="PANTHER" id="PTHR36766:SF40">
    <property type="entry name" value="DISEASE RESISTANCE PROTEIN RGA3"/>
    <property type="match status" value="1"/>
</dbReference>
<dbReference type="EMBL" id="JXTB01000181">
    <property type="protein sequence ID" value="PON55643.1"/>
    <property type="molecule type" value="Genomic_DNA"/>
</dbReference>
<name>A0A2P5C3K4_PARAD</name>
<evidence type="ECO:0000259" key="6">
    <source>
        <dbReference type="Pfam" id="PF23559"/>
    </source>
</evidence>
<keyword evidence="4" id="KW-0472">Membrane</keyword>
<dbReference type="PRINTS" id="PR00364">
    <property type="entry name" value="DISEASERSIST"/>
</dbReference>
<dbReference type="Gene3D" id="3.80.10.10">
    <property type="entry name" value="Ribonuclease Inhibitor"/>
    <property type="match status" value="2"/>
</dbReference>
<dbReference type="InterPro" id="IPR027417">
    <property type="entry name" value="P-loop_NTPase"/>
</dbReference>
<feature type="domain" description="Disease resistance protein winged helix" evidence="6">
    <location>
        <begin position="449"/>
        <end position="521"/>
    </location>
</feature>
<dbReference type="InterPro" id="IPR055414">
    <property type="entry name" value="LRR_R13L4/SHOC2-like"/>
</dbReference>
<dbReference type="SUPFAM" id="SSF52058">
    <property type="entry name" value="L domain-like"/>
    <property type="match status" value="1"/>
</dbReference>
<evidence type="ECO:0000256" key="2">
    <source>
        <dbReference type="ARBA" id="ARBA00022737"/>
    </source>
</evidence>
<dbReference type="InterPro" id="IPR036388">
    <property type="entry name" value="WH-like_DNA-bd_sf"/>
</dbReference>
<sequence length="1022" mass="117025">MGDIAASLVCACAQPIWNTTYKRVEPHLTLIWGFTNEVAELKRRLLDIKDRISKAEDVRLQVILESLAEPSKSEANEKFVTEYWFPKLKGMYYDVDDVVDKWNTANLMLGVEKFHASEKKVCRFLPSNIFFRRLSLQREIAFDLRVLNAKLKSFEKDATRRESNLNSIRAAIGRLKKPTSSWCLSEVYGRDGEKKSLMRMLLCESREDHRSVVKTIPILGMGGVGKTTLAQLVFSEKSVKNHFKKRIWVSAPYRFNLTEISRAIVEEINPNFACGSVDSLLKRMADSIAGERLLLDLDDVWSVEEREWGQLIATINGSSHASSSRILVTTQNYNVAQTVRASNDSMVQLGLLSESDCWSIIRPLVSQVDWKIDAQWKDIRSEFLRKCDGSPLVANAFTNVLYLEKTKQQWEKVLRRKIDDVSKEVFIPLLLNYYDLSFLQKHCLSYCSLFPRNYVIEKDDVVELWMSQGYFCQASSCQTRTPEEEGLDCFMILAKRYLFLDFSKDHDGNIIKFKLHDLVYEFGQFLTRHEHVSMEIQGAEEQKSGQLGNEDARHLTLYLKASEARIPNSLIDEKKNLRTLFVVRSETSIPPNNPLSCELLVKLTCLRTLNLRHCNIEQLPREVDKLLHLRYLNLSGNPLRKLPNALCYLFNLQTLRLKRCTQLQRLPEEMGNLVSNFRHLYIEGCESLEALPKQISRLMDLQTLDMFVVPSPDYLRSGKALELVDLNQLKYIRGRFHILRCGRLENLNAPPTQGGILILISSGRHHYFDDLKLNFEGSNGGSGDEKKILESLKPHQDLKSLEIRGCKGPVTVYPNWMDSLTCLKRVVISGCRNWESLPPLGKLRLLESLLLDNMERVENVELQFLGTASNGRGAISFPSLKELHFSYLTSWKIWEWTTSSEEEEKKKDASAIMPCLASLQFSDCGSLEALPGFLRESKQLQDLTISRCAILEQRCREWGQDWDKISHVANVKIDGVTVGGTSSLADVQATTSSSRSFVFVLPSFLLFFLFLHFLKKLLETIN</sequence>
<dbReference type="AlphaFoldDB" id="A0A2P5C3K4"/>
<dbReference type="InterPro" id="IPR002182">
    <property type="entry name" value="NB-ARC"/>
</dbReference>
<evidence type="ECO:0000313" key="8">
    <source>
        <dbReference type="EMBL" id="PON55643.1"/>
    </source>
</evidence>
<dbReference type="Pfam" id="PF23559">
    <property type="entry name" value="WHD_DRP"/>
    <property type="match status" value="1"/>
</dbReference>
<evidence type="ECO:0000256" key="3">
    <source>
        <dbReference type="ARBA" id="ARBA00022821"/>
    </source>
</evidence>
<dbReference type="Proteomes" id="UP000237105">
    <property type="component" value="Unassembled WGS sequence"/>
</dbReference>
<reference evidence="9" key="1">
    <citation type="submission" date="2016-06" db="EMBL/GenBank/DDBJ databases">
        <title>Parallel loss of symbiosis genes in relatives of nitrogen-fixing non-legume Parasponia.</title>
        <authorList>
            <person name="Van Velzen R."/>
            <person name="Holmer R."/>
            <person name="Bu F."/>
            <person name="Rutten L."/>
            <person name="Van Zeijl A."/>
            <person name="Liu W."/>
            <person name="Santuari L."/>
            <person name="Cao Q."/>
            <person name="Sharma T."/>
            <person name="Shen D."/>
            <person name="Roswanjaya Y."/>
            <person name="Wardhani T."/>
            <person name="Kalhor M.S."/>
            <person name="Jansen J."/>
            <person name="Van den Hoogen J."/>
            <person name="Gungor B."/>
            <person name="Hartog M."/>
            <person name="Hontelez J."/>
            <person name="Verver J."/>
            <person name="Yang W.-C."/>
            <person name="Schijlen E."/>
            <person name="Repin R."/>
            <person name="Schilthuizen M."/>
            <person name="Schranz E."/>
            <person name="Heidstra R."/>
            <person name="Miyata K."/>
            <person name="Fedorova E."/>
            <person name="Kohlen W."/>
            <person name="Bisseling T."/>
            <person name="Smit S."/>
            <person name="Geurts R."/>
        </authorList>
    </citation>
    <scope>NUCLEOTIDE SEQUENCE [LARGE SCALE GENOMIC DNA]</scope>
    <source>
        <strain evidence="9">cv. WU1-14</strain>
    </source>
</reference>
<organism evidence="8 9">
    <name type="scientific">Parasponia andersonii</name>
    <name type="common">Sponia andersonii</name>
    <dbReference type="NCBI Taxonomy" id="3476"/>
    <lineage>
        <taxon>Eukaryota</taxon>
        <taxon>Viridiplantae</taxon>
        <taxon>Streptophyta</taxon>
        <taxon>Embryophyta</taxon>
        <taxon>Tracheophyta</taxon>
        <taxon>Spermatophyta</taxon>
        <taxon>Magnoliopsida</taxon>
        <taxon>eudicotyledons</taxon>
        <taxon>Gunneridae</taxon>
        <taxon>Pentapetalae</taxon>
        <taxon>rosids</taxon>
        <taxon>fabids</taxon>
        <taxon>Rosales</taxon>
        <taxon>Cannabaceae</taxon>
        <taxon>Parasponia</taxon>
    </lineage>
</organism>
<dbReference type="SUPFAM" id="SSF52540">
    <property type="entry name" value="P-loop containing nucleoside triphosphate hydrolases"/>
    <property type="match status" value="1"/>
</dbReference>
<dbReference type="GO" id="GO:0043531">
    <property type="term" value="F:ADP binding"/>
    <property type="evidence" value="ECO:0007669"/>
    <property type="project" value="InterPro"/>
</dbReference>
<dbReference type="Pfam" id="PF00931">
    <property type="entry name" value="NB-ARC"/>
    <property type="match status" value="1"/>
</dbReference>
<dbReference type="InterPro" id="IPR058922">
    <property type="entry name" value="WHD_DRP"/>
</dbReference>
<dbReference type="InterPro" id="IPR003591">
    <property type="entry name" value="Leu-rich_rpt_typical-subtyp"/>
</dbReference>
<feature type="domain" description="Disease resistance R13L4/SHOC-2-like LRR" evidence="7">
    <location>
        <begin position="583"/>
        <end position="922"/>
    </location>
</feature>
<keyword evidence="4" id="KW-0812">Transmembrane</keyword>
<dbReference type="Gene3D" id="3.40.50.300">
    <property type="entry name" value="P-loop containing nucleotide triphosphate hydrolases"/>
    <property type="match status" value="1"/>
</dbReference>
<evidence type="ECO:0000259" key="7">
    <source>
        <dbReference type="Pfam" id="PF23598"/>
    </source>
</evidence>
<feature type="domain" description="NB-ARC" evidence="5">
    <location>
        <begin position="214"/>
        <end position="366"/>
    </location>
</feature>
<protein>
    <submittedName>
        <fullName evidence="8">NB-ARC domain containing protein</fullName>
    </submittedName>
</protein>
<evidence type="ECO:0000256" key="1">
    <source>
        <dbReference type="ARBA" id="ARBA00022614"/>
    </source>
</evidence>
<keyword evidence="4" id="KW-1133">Transmembrane helix</keyword>
<dbReference type="PROSITE" id="PS51450">
    <property type="entry name" value="LRR"/>
    <property type="match status" value="1"/>
</dbReference>
<evidence type="ECO:0000256" key="4">
    <source>
        <dbReference type="SAM" id="Phobius"/>
    </source>
</evidence>
<comment type="caution">
    <text evidence="8">The sequence shown here is derived from an EMBL/GenBank/DDBJ whole genome shotgun (WGS) entry which is preliminary data.</text>
</comment>
<keyword evidence="9" id="KW-1185">Reference proteome</keyword>
<dbReference type="Gene3D" id="1.20.5.4130">
    <property type="match status" value="1"/>
</dbReference>
<evidence type="ECO:0000259" key="5">
    <source>
        <dbReference type="Pfam" id="PF00931"/>
    </source>
</evidence>
<keyword evidence="1" id="KW-0433">Leucine-rich repeat</keyword>
<accession>A0A2P5C3K4</accession>
<dbReference type="GO" id="GO:0006952">
    <property type="term" value="P:defense response"/>
    <property type="evidence" value="ECO:0007669"/>
    <property type="project" value="UniProtKB-KW"/>
</dbReference>
<dbReference type="SMART" id="SM00369">
    <property type="entry name" value="LRR_TYP"/>
    <property type="match status" value="2"/>
</dbReference>
<keyword evidence="3" id="KW-0611">Plant defense</keyword>
<dbReference type="InterPro" id="IPR001611">
    <property type="entry name" value="Leu-rich_rpt"/>
</dbReference>